<reference evidence="2" key="1">
    <citation type="journal article" date="2016" name="Front. Microbiol.">
        <title>Genome Sequence of the Piezophilic, Mesophilic Sulfate-Reducing Bacterium Desulfovibrio indicus J2T.</title>
        <authorList>
            <person name="Cao J."/>
            <person name="Maignien L."/>
            <person name="Shao Z."/>
            <person name="Alain K."/>
            <person name="Jebbar M."/>
        </authorList>
    </citation>
    <scope>NUCLEOTIDE SEQUENCE</scope>
    <source>
        <strain evidence="2">DSM 16372</strain>
    </source>
</reference>
<feature type="compositionally biased region" description="Polar residues" evidence="1">
    <location>
        <begin position="63"/>
        <end position="78"/>
    </location>
</feature>
<name>A0AAV4ZHM3_9HYPH</name>
<evidence type="ECO:0000256" key="1">
    <source>
        <dbReference type="SAM" id="MobiDB-lite"/>
    </source>
</evidence>
<sequence>MIPEPIPTSDPDSLLGILFRRIFLLRTELGEPAYERCLKALLVALGASALDEAERRARILEGRTSSRPSDVRVSSTAARRQPEPLDVDGKH</sequence>
<evidence type="ECO:0000313" key="3">
    <source>
        <dbReference type="Proteomes" id="UP001055247"/>
    </source>
</evidence>
<feature type="region of interest" description="Disordered" evidence="1">
    <location>
        <begin position="59"/>
        <end position="91"/>
    </location>
</feature>
<feature type="compositionally biased region" description="Basic and acidic residues" evidence="1">
    <location>
        <begin position="80"/>
        <end position="91"/>
    </location>
</feature>
<proteinExistence type="predicted"/>
<protein>
    <submittedName>
        <fullName evidence="2">Uncharacterized protein</fullName>
    </submittedName>
</protein>
<dbReference type="EMBL" id="BPQO01000005">
    <property type="protein sequence ID" value="GJD87950.1"/>
    <property type="molecule type" value="Genomic_DNA"/>
</dbReference>
<evidence type="ECO:0000313" key="2">
    <source>
        <dbReference type="EMBL" id="GJD87950.1"/>
    </source>
</evidence>
<gene>
    <name evidence="2" type="ORF">BHAOGJBA_1457</name>
</gene>
<organism evidence="2 3">
    <name type="scientific">Methylobacterium hispanicum</name>
    <dbReference type="NCBI Taxonomy" id="270350"/>
    <lineage>
        <taxon>Bacteria</taxon>
        <taxon>Pseudomonadati</taxon>
        <taxon>Pseudomonadota</taxon>
        <taxon>Alphaproteobacteria</taxon>
        <taxon>Hyphomicrobiales</taxon>
        <taxon>Methylobacteriaceae</taxon>
        <taxon>Methylobacterium</taxon>
    </lineage>
</organism>
<reference evidence="2" key="2">
    <citation type="submission" date="2021-08" db="EMBL/GenBank/DDBJ databases">
        <authorList>
            <person name="Tani A."/>
            <person name="Ola A."/>
            <person name="Ogura Y."/>
            <person name="Katsura K."/>
            <person name="Hayashi T."/>
        </authorList>
    </citation>
    <scope>NUCLEOTIDE SEQUENCE</scope>
    <source>
        <strain evidence="2">DSM 16372</strain>
    </source>
</reference>
<comment type="caution">
    <text evidence="2">The sequence shown here is derived from an EMBL/GenBank/DDBJ whole genome shotgun (WGS) entry which is preliminary data.</text>
</comment>
<dbReference type="AlphaFoldDB" id="A0AAV4ZHM3"/>
<keyword evidence="3" id="KW-1185">Reference proteome</keyword>
<accession>A0AAV4ZHM3</accession>
<dbReference type="Proteomes" id="UP001055247">
    <property type="component" value="Unassembled WGS sequence"/>
</dbReference>
<dbReference type="RefSeq" id="WP_066926541.1">
    <property type="nucleotide sequence ID" value="NZ_BPQO01000005.1"/>
</dbReference>